<dbReference type="GO" id="GO:0043814">
    <property type="term" value="F:phospholactate guanylyltransferase activity"/>
    <property type="evidence" value="ECO:0007669"/>
    <property type="project" value="InterPro"/>
</dbReference>
<protein>
    <submittedName>
        <fullName evidence="1">Uncharacterized protein</fullName>
    </submittedName>
</protein>
<comment type="caution">
    <text evidence="1">The sequence shown here is derived from an EMBL/GenBank/DDBJ whole genome shotgun (WGS) entry which is preliminary data.</text>
</comment>
<name>X0Z1E8_9ZZZZ</name>
<dbReference type="Pfam" id="PF01983">
    <property type="entry name" value="CofC"/>
    <property type="match status" value="1"/>
</dbReference>
<gene>
    <name evidence="1" type="ORF">S01H4_16291</name>
</gene>
<evidence type="ECO:0000313" key="1">
    <source>
        <dbReference type="EMBL" id="GAG54323.1"/>
    </source>
</evidence>
<feature type="non-terminal residue" evidence="1">
    <location>
        <position position="1"/>
    </location>
</feature>
<dbReference type="EMBL" id="BART01007138">
    <property type="protein sequence ID" value="GAG54323.1"/>
    <property type="molecule type" value="Genomic_DNA"/>
</dbReference>
<dbReference type="InterPro" id="IPR002835">
    <property type="entry name" value="CofC"/>
</dbReference>
<proteinExistence type="predicted"/>
<sequence length="85" mass="10213">DPNVPSFVALLKDAQERNLKFTIYDSFRAGFDIDIKQDLVLAHEYFKIFNLIETEMYKFLKNNLKLTLQKRNKRNNRDFKIIKTN</sequence>
<accession>X0Z1E8</accession>
<dbReference type="AlphaFoldDB" id="X0Z1E8"/>
<reference evidence="1" key="1">
    <citation type="journal article" date="2014" name="Front. Microbiol.">
        <title>High frequency of phylogenetically diverse reductive dehalogenase-homologous genes in deep subseafloor sedimentary metagenomes.</title>
        <authorList>
            <person name="Kawai M."/>
            <person name="Futagami T."/>
            <person name="Toyoda A."/>
            <person name="Takaki Y."/>
            <person name="Nishi S."/>
            <person name="Hori S."/>
            <person name="Arai W."/>
            <person name="Tsubouchi T."/>
            <person name="Morono Y."/>
            <person name="Uchiyama I."/>
            <person name="Ito T."/>
            <person name="Fujiyama A."/>
            <person name="Inagaki F."/>
            <person name="Takami H."/>
        </authorList>
    </citation>
    <scope>NUCLEOTIDE SEQUENCE</scope>
    <source>
        <strain evidence="1">Expedition CK06-06</strain>
    </source>
</reference>
<organism evidence="1">
    <name type="scientific">marine sediment metagenome</name>
    <dbReference type="NCBI Taxonomy" id="412755"/>
    <lineage>
        <taxon>unclassified sequences</taxon>
        <taxon>metagenomes</taxon>
        <taxon>ecological metagenomes</taxon>
    </lineage>
</organism>